<organism evidence="2 3">
    <name type="scientific">Enterocloster clostridioformis</name>
    <dbReference type="NCBI Taxonomy" id="1531"/>
    <lineage>
        <taxon>Bacteria</taxon>
        <taxon>Bacillati</taxon>
        <taxon>Bacillota</taxon>
        <taxon>Clostridia</taxon>
        <taxon>Lachnospirales</taxon>
        <taxon>Lachnospiraceae</taxon>
        <taxon>Enterocloster</taxon>
    </lineage>
</organism>
<dbReference type="EMBL" id="CZAB01000048">
    <property type="protein sequence ID" value="CUP74533.1"/>
    <property type="molecule type" value="Genomic_DNA"/>
</dbReference>
<keyword evidence="2" id="KW-0560">Oxidoreductase</keyword>
<dbReference type="AlphaFoldDB" id="A0A174QMR8"/>
<dbReference type="SUPFAM" id="SSF52833">
    <property type="entry name" value="Thioredoxin-like"/>
    <property type="match status" value="1"/>
</dbReference>
<name>A0A174QMR8_9FIRM</name>
<gene>
    <name evidence="2" type="primary">trxB1_2</name>
    <name evidence="2" type="ORF">ERS852480_03989</name>
</gene>
<dbReference type="Pfam" id="PF13192">
    <property type="entry name" value="Thioredoxin_3"/>
    <property type="match status" value="1"/>
</dbReference>
<dbReference type="EC" id="1.6.99.3" evidence="2"/>
<evidence type="ECO:0000259" key="1">
    <source>
        <dbReference type="Pfam" id="PF13192"/>
    </source>
</evidence>
<dbReference type="Gene3D" id="3.40.30.80">
    <property type="match status" value="1"/>
</dbReference>
<dbReference type="GO" id="GO:0004791">
    <property type="term" value="F:thioredoxin-disulfide reductase (NADPH) activity"/>
    <property type="evidence" value="ECO:0007669"/>
    <property type="project" value="UniProtKB-EC"/>
</dbReference>
<accession>A0A174QMR8</accession>
<protein>
    <submittedName>
        <fullName evidence="2">Thioredoxin reductase TrxB</fullName>
        <ecNumber evidence="2">1.6.99.3</ecNumber>
        <ecNumber evidence="2">1.8.1.9</ecNumber>
    </submittedName>
</protein>
<sequence length="104" mass="12017">MNIWARMKGREGRLPDSYCRPSGWKERTEAAEISCTMCPDVVMAVQRAASLSPRVTGEMIDLMHYPELKRKYKIMSVPCMVINDTQVYFGRKSLEEVTELLWKA</sequence>
<reference evidence="2 3" key="1">
    <citation type="submission" date="2015-09" db="EMBL/GenBank/DDBJ databases">
        <authorList>
            <consortium name="Pathogen Informatics"/>
        </authorList>
    </citation>
    <scope>NUCLEOTIDE SEQUENCE [LARGE SCALE GENOMIC DNA]</scope>
    <source>
        <strain evidence="2 3">2789STDY5834865</strain>
    </source>
</reference>
<dbReference type="RefSeq" id="WP_022202986.1">
    <property type="nucleotide sequence ID" value="NZ_CATYWZ010000145.1"/>
</dbReference>
<dbReference type="EC" id="1.8.1.9" evidence="2"/>
<dbReference type="InterPro" id="IPR012336">
    <property type="entry name" value="Thioredoxin-like_fold"/>
</dbReference>
<proteinExistence type="predicted"/>
<feature type="domain" description="Thioredoxin-like fold" evidence="1">
    <location>
        <begin position="34"/>
        <end position="101"/>
    </location>
</feature>
<evidence type="ECO:0000313" key="3">
    <source>
        <dbReference type="Proteomes" id="UP000095512"/>
    </source>
</evidence>
<evidence type="ECO:0000313" key="2">
    <source>
        <dbReference type="EMBL" id="CUP74533.1"/>
    </source>
</evidence>
<dbReference type="InterPro" id="IPR036249">
    <property type="entry name" value="Thioredoxin-like_sf"/>
</dbReference>
<dbReference type="Proteomes" id="UP000095512">
    <property type="component" value="Unassembled WGS sequence"/>
</dbReference>